<organism evidence="1 2">
    <name type="scientific">Hylemonella gracilis</name>
    <dbReference type="NCBI Taxonomy" id="80880"/>
    <lineage>
        <taxon>Bacteria</taxon>
        <taxon>Pseudomonadati</taxon>
        <taxon>Pseudomonadota</taxon>
        <taxon>Betaproteobacteria</taxon>
        <taxon>Burkholderiales</taxon>
        <taxon>Comamonadaceae</taxon>
        <taxon>Hylemonella</taxon>
    </lineage>
</organism>
<dbReference type="KEGG" id="hgr:DW355_07850"/>
<reference evidence="1 2" key="1">
    <citation type="submission" date="2018-07" db="EMBL/GenBank/DDBJ databases">
        <title>Exploring interactions and the metabolic potential of the ultra-small soil bacteria Hylemonella gracilis.</title>
        <authorList>
            <person name="Tyc O."/>
            <person name="Kulkarni P."/>
            <person name="Gawehns F."/>
            <person name="Hundscheid M."/>
            <person name="Zweers H."/>
            <person name="Garbeva P."/>
        </authorList>
    </citation>
    <scope>NUCLEOTIDE SEQUENCE [LARGE SCALE GENOMIC DNA]</scope>
    <source>
        <strain evidence="1 2">NS1</strain>
    </source>
</reference>
<dbReference type="InterPro" id="IPR007833">
    <property type="entry name" value="Capsule_polysaccharide_synth"/>
</dbReference>
<accession>A0A4V1A238</accession>
<dbReference type="GO" id="GO:0015774">
    <property type="term" value="P:polysaccharide transport"/>
    <property type="evidence" value="ECO:0007669"/>
    <property type="project" value="InterPro"/>
</dbReference>
<dbReference type="Proteomes" id="UP000292939">
    <property type="component" value="Chromosome"/>
</dbReference>
<gene>
    <name evidence="1" type="ORF">DW355_07850</name>
</gene>
<dbReference type="AlphaFoldDB" id="A0A4V1A238"/>
<dbReference type="InterPro" id="IPR043148">
    <property type="entry name" value="TagF_C"/>
</dbReference>
<dbReference type="CDD" id="cd16438">
    <property type="entry name" value="beta_Kdo_transferase_KpsS_like"/>
    <property type="match status" value="1"/>
</dbReference>
<proteinExistence type="predicted"/>
<dbReference type="SUPFAM" id="SSF53756">
    <property type="entry name" value="UDP-Glycosyltransferase/glycogen phosphorylase"/>
    <property type="match status" value="1"/>
</dbReference>
<dbReference type="EMBL" id="CP031395">
    <property type="protein sequence ID" value="QBK04699.1"/>
    <property type="molecule type" value="Genomic_DNA"/>
</dbReference>
<evidence type="ECO:0000313" key="1">
    <source>
        <dbReference type="EMBL" id="QBK04699.1"/>
    </source>
</evidence>
<protein>
    <submittedName>
        <fullName evidence="1">Capsular biosynthesis protein</fullName>
    </submittedName>
</protein>
<sequence>MGEAFVVMRPSPLKWPSLSDLLSPPEALLTDCMSYAIKDYRAERDGKSPGPIWMAMQRLIFRWHYACDRRTMRRLSPSLAVIWNGLKPRRYIFAEAARRDNIPCAFMEHGFLPNTTVCDGKGIHERNSVPRDPAFFRNLPPAPAPEAAQLVARRVKTARQSSGRELPKRYVFIPFQIDTDSKIILFSPWIQNMRHLFDELRALSDKFPQYQFVFKEHPSSHKTYGDLHSLLPADRGFFANEYPTQTLIENAEAVITISSTVGIEAMLYSKKVIVIGQAFYDLPGLTLSARSGPQLEKALTQLEQFTPDEQLRRNFLTYLKDDYLIPGNRQVKADDAHYARIKARLQSLRPTPRY</sequence>
<dbReference type="Gene3D" id="3.40.50.12580">
    <property type="match status" value="1"/>
</dbReference>
<evidence type="ECO:0000313" key="2">
    <source>
        <dbReference type="Proteomes" id="UP000292939"/>
    </source>
</evidence>
<dbReference type="GO" id="GO:0000271">
    <property type="term" value="P:polysaccharide biosynthetic process"/>
    <property type="evidence" value="ECO:0007669"/>
    <property type="project" value="InterPro"/>
</dbReference>
<name>A0A4V1A238_9BURK</name>
<dbReference type="Pfam" id="PF05159">
    <property type="entry name" value="Capsule_synth"/>
    <property type="match status" value="1"/>
</dbReference>